<accession>A0A8C9W6U8</accession>
<evidence type="ECO:0000256" key="5">
    <source>
        <dbReference type="ARBA" id="ARBA00010701"/>
    </source>
</evidence>
<comment type="catalytic activity">
    <reaction evidence="33">
        <text>1,2-dioctanoyl-3-O-[alpha-D-galactosyl-(1-&gt;6)-beta-D-galactosyl]-sn-glycerol + H2O = octanoyl-3-O-[alpha-D-galactosyl-(1-&gt;6)-beta-D-galactosyl]-sn-glycerol + octanoate + H(+)</text>
        <dbReference type="Rhea" id="RHEA:48692"/>
        <dbReference type="ChEBI" id="CHEBI:15377"/>
        <dbReference type="ChEBI" id="CHEBI:15378"/>
        <dbReference type="ChEBI" id="CHEBI:25646"/>
        <dbReference type="ChEBI" id="CHEBI:90457"/>
        <dbReference type="ChEBI" id="CHEBI:90768"/>
    </reaction>
    <physiologicalReaction direction="left-to-right" evidence="33">
        <dbReference type="Rhea" id="RHEA:48693"/>
    </physiologicalReaction>
</comment>
<dbReference type="GO" id="GO:0004465">
    <property type="term" value="F:lipoprotein lipase activity"/>
    <property type="evidence" value="ECO:0007669"/>
    <property type="project" value="TreeGrafter"/>
</dbReference>
<comment type="pathway">
    <text evidence="3">Glycerolipid metabolism; triacylglycerol degradation.</text>
</comment>
<dbReference type="Proteomes" id="UP000694397">
    <property type="component" value="Chromosome 8"/>
</dbReference>
<evidence type="ECO:0000256" key="41">
    <source>
        <dbReference type="RuleBase" id="RU362046"/>
    </source>
</evidence>
<feature type="active site" description="Charge relay system" evidence="38">
    <location>
        <position position="292"/>
    </location>
</feature>
<dbReference type="GO" id="GO:0043005">
    <property type="term" value="C:neuron projection"/>
    <property type="evidence" value="ECO:0007669"/>
    <property type="project" value="UniProtKB-SubCell"/>
</dbReference>
<feature type="binding site" evidence="39">
    <location>
        <position position="224"/>
    </location>
    <ligand>
        <name>Ca(2+)</name>
        <dbReference type="ChEBI" id="CHEBI:29108"/>
    </ligand>
</feature>
<comment type="catalytic activity">
    <reaction evidence="27">
        <text>1,2,3-tripropanoylglycerol + H2O = dipropanoylglycerol + propanoate + H(+)</text>
        <dbReference type="Rhea" id="RHEA:48024"/>
        <dbReference type="ChEBI" id="CHEBI:15377"/>
        <dbReference type="ChEBI" id="CHEBI:15378"/>
        <dbReference type="ChEBI" id="CHEBI:17272"/>
        <dbReference type="ChEBI" id="CHEBI:88153"/>
        <dbReference type="ChEBI" id="CHEBI:88155"/>
    </reaction>
    <physiologicalReaction direction="left-to-right" evidence="27">
        <dbReference type="Rhea" id="RHEA:48025"/>
    </physiologicalReaction>
</comment>
<evidence type="ECO:0000259" key="42">
    <source>
        <dbReference type="Pfam" id="PF00151"/>
    </source>
</evidence>
<keyword evidence="45" id="KW-1185">Reference proteome</keyword>
<organism evidence="44 45">
    <name type="scientific">Scleropages formosus</name>
    <name type="common">Asian bonytongue</name>
    <name type="synonym">Osteoglossum formosum</name>
    <dbReference type="NCBI Taxonomy" id="113540"/>
    <lineage>
        <taxon>Eukaryota</taxon>
        <taxon>Metazoa</taxon>
        <taxon>Chordata</taxon>
        <taxon>Craniata</taxon>
        <taxon>Vertebrata</taxon>
        <taxon>Euteleostomi</taxon>
        <taxon>Actinopterygii</taxon>
        <taxon>Neopterygii</taxon>
        <taxon>Teleostei</taxon>
        <taxon>Osteoglossocephala</taxon>
        <taxon>Osteoglossomorpha</taxon>
        <taxon>Osteoglossiformes</taxon>
        <taxon>Osteoglossidae</taxon>
        <taxon>Scleropages</taxon>
    </lineage>
</organism>
<evidence type="ECO:0000256" key="35">
    <source>
        <dbReference type="ARBA" id="ARBA00049290"/>
    </source>
</evidence>
<feature type="domain" description="PLAT" evidence="43">
    <location>
        <begin position="371"/>
        <end position="471"/>
    </location>
</feature>
<evidence type="ECO:0000256" key="12">
    <source>
        <dbReference type="ARBA" id="ARBA00023136"/>
    </source>
</evidence>
<comment type="catalytic activity">
    <reaction evidence="29">
        <text>1,2-dioctanoyl-3-O-beta-D-galactosyl-sn-glycerol + H2O = octanoyl-3-(beta-D-galactosyl)-sn-glycerol + octanoate + H(+)</text>
        <dbReference type="Rhea" id="RHEA:48696"/>
        <dbReference type="ChEBI" id="CHEBI:15377"/>
        <dbReference type="ChEBI" id="CHEBI:15378"/>
        <dbReference type="ChEBI" id="CHEBI:25646"/>
        <dbReference type="ChEBI" id="CHEBI:90453"/>
        <dbReference type="ChEBI" id="CHEBI:90769"/>
    </reaction>
    <physiologicalReaction direction="left-to-right" evidence="29">
        <dbReference type="Rhea" id="RHEA:48697"/>
    </physiologicalReaction>
</comment>
<evidence type="ECO:0000256" key="39">
    <source>
        <dbReference type="PIRSR" id="PIRSR000865-2"/>
    </source>
</evidence>
<comment type="catalytic activity">
    <reaction evidence="30">
        <text>1,2,3-tributanoylglycerol + H2O = dibutanoylglycerol + butanoate + H(+)</text>
        <dbReference type="Rhea" id="RHEA:40475"/>
        <dbReference type="ChEBI" id="CHEBI:15377"/>
        <dbReference type="ChEBI" id="CHEBI:15378"/>
        <dbReference type="ChEBI" id="CHEBI:17968"/>
        <dbReference type="ChEBI" id="CHEBI:35020"/>
        <dbReference type="ChEBI" id="CHEBI:76478"/>
    </reaction>
    <physiologicalReaction direction="left-to-right" evidence="30">
        <dbReference type="Rhea" id="RHEA:40476"/>
    </physiologicalReaction>
</comment>
<evidence type="ECO:0000256" key="10">
    <source>
        <dbReference type="ARBA" id="ARBA00022963"/>
    </source>
</evidence>
<evidence type="ECO:0000256" key="24">
    <source>
        <dbReference type="ARBA" id="ARBA00047438"/>
    </source>
</evidence>
<evidence type="ECO:0000256" key="22">
    <source>
        <dbReference type="ARBA" id="ARBA00047270"/>
    </source>
</evidence>
<name>A0A8C9W6U8_SCLFO</name>
<evidence type="ECO:0000256" key="33">
    <source>
        <dbReference type="ARBA" id="ARBA00049076"/>
    </source>
</evidence>
<comment type="catalytic activity">
    <reaction evidence="21">
        <text>1-beta-D-galactosyl-2,3-didodecanoyl-sn-glycerol + H2O = 1-beta-D-galactosyl-dodecanoyl-sn-glycerol + dodecanoate + H(+)</text>
        <dbReference type="Rhea" id="RHEA:48536"/>
        <dbReference type="ChEBI" id="CHEBI:15377"/>
        <dbReference type="ChEBI" id="CHEBI:15378"/>
        <dbReference type="ChEBI" id="CHEBI:18262"/>
        <dbReference type="ChEBI" id="CHEBI:90342"/>
        <dbReference type="ChEBI" id="CHEBI:90514"/>
    </reaction>
    <physiologicalReaction direction="left-to-right" evidence="21">
        <dbReference type="Rhea" id="RHEA:48537"/>
    </physiologicalReaction>
</comment>
<feature type="binding site" evidence="39">
    <location>
        <position position="219"/>
    </location>
    <ligand>
        <name>Ca(2+)</name>
        <dbReference type="ChEBI" id="CHEBI:29108"/>
    </ligand>
</feature>
<comment type="catalytic activity">
    <reaction evidence="17">
        <text>a triacylglycerol + H2O = a diacylglycerol + a fatty acid + H(+)</text>
        <dbReference type="Rhea" id="RHEA:12044"/>
        <dbReference type="ChEBI" id="CHEBI:15377"/>
        <dbReference type="ChEBI" id="CHEBI:15378"/>
        <dbReference type="ChEBI" id="CHEBI:17855"/>
        <dbReference type="ChEBI" id="CHEBI:18035"/>
        <dbReference type="ChEBI" id="CHEBI:28868"/>
        <dbReference type="EC" id="3.1.1.3"/>
    </reaction>
    <physiologicalReaction direction="left-to-right" evidence="17">
        <dbReference type="Rhea" id="RHEA:12045"/>
    </physiologicalReaction>
</comment>
<evidence type="ECO:0000256" key="36">
    <source>
        <dbReference type="ARBA" id="ARBA00049352"/>
    </source>
</evidence>
<evidence type="ECO:0000256" key="37">
    <source>
        <dbReference type="ARBA" id="ARBA00049420"/>
    </source>
</evidence>
<evidence type="ECO:0000256" key="40">
    <source>
        <dbReference type="RuleBase" id="RU004262"/>
    </source>
</evidence>
<keyword evidence="11 41" id="KW-0443">Lipid metabolism</keyword>
<comment type="subcellular location">
    <subcellularLocation>
        <location evidence="1">Cell projection</location>
        <location evidence="1">Neuron projection</location>
    </subcellularLocation>
    <subcellularLocation>
        <location evidence="2 41">Secreted</location>
    </subcellularLocation>
    <subcellularLocation>
        <location evidence="19">Zymogen granule membrane</location>
        <topology evidence="19">Peripheral membrane protein</topology>
    </subcellularLocation>
</comment>
<evidence type="ECO:0000256" key="27">
    <source>
        <dbReference type="ARBA" id="ARBA00047744"/>
    </source>
</evidence>
<evidence type="ECO:0000256" key="32">
    <source>
        <dbReference type="ARBA" id="ARBA00048546"/>
    </source>
</evidence>
<keyword evidence="10 41" id="KW-0442">Lipid degradation</keyword>
<dbReference type="InterPro" id="IPR033906">
    <property type="entry name" value="Lipase_N"/>
</dbReference>
<evidence type="ECO:0000256" key="25">
    <source>
        <dbReference type="ARBA" id="ARBA00047618"/>
    </source>
</evidence>
<comment type="catalytic activity">
    <reaction evidence="32">
        <text>long chain 1,2-diacyl-3-O-beta-D-galactosyl-sn-glycerol + H2O = long chain acyl-3-O-beta-D-galactosyl-sn-glycerol + a fatty acid + H(+)</text>
        <dbReference type="Rhea" id="RHEA:48700"/>
        <dbReference type="ChEBI" id="CHEBI:15377"/>
        <dbReference type="ChEBI" id="CHEBI:15378"/>
        <dbReference type="ChEBI" id="CHEBI:28868"/>
        <dbReference type="ChEBI" id="CHEBI:90477"/>
        <dbReference type="ChEBI" id="CHEBI:90770"/>
    </reaction>
    <physiologicalReaction direction="left-to-right" evidence="32">
        <dbReference type="Rhea" id="RHEA:48701"/>
    </physiologicalReaction>
</comment>
<feature type="active site" description="Nucleophile" evidence="38">
    <location>
        <position position="182"/>
    </location>
</feature>
<comment type="catalytic activity">
    <reaction evidence="35">
        <text>1,2,3-trioctanoylglycerol + H2O = dioctanoylglycerol + octanoate + H(+)</text>
        <dbReference type="Rhea" id="RHEA:47864"/>
        <dbReference type="ChEBI" id="CHEBI:15377"/>
        <dbReference type="ChEBI" id="CHEBI:15378"/>
        <dbReference type="ChEBI" id="CHEBI:25646"/>
        <dbReference type="ChEBI" id="CHEBI:76978"/>
        <dbReference type="ChEBI" id="CHEBI:88066"/>
    </reaction>
    <physiologicalReaction direction="left-to-right" evidence="35">
        <dbReference type="Rhea" id="RHEA:47865"/>
    </physiologicalReaction>
</comment>
<dbReference type="GO" id="GO:0042589">
    <property type="term" value="C:zymogen granule membrane"/>
    <property type="evidence" value="ECO:0007669"/>
    <property type="project" value="UniProtKB-SubCell"/>
</dbReference>
<comment type="catalytic activity">
    <reaction evidence="20">
        <text>a 1,2-diacyl-3-O-(beta-D-galactosyl)-sn-glycerol + 2 H2O = 3-beta-D-galactosyl-sn-glycerol + 2 a fatty acid + 2 H(+)</text>
        <dbReference type="Rhea" id="RHEA:13189"/>
        <dbReference type="ChEBI" id="CHEBI:15377"/>
        <dbReference type="ChEBI" id="CHEBI:15378"/>
        <dbReference type="ChEBI" id="CHEBI:15754"/>
        <dbReference type="ChEBI" id="CHEBI:17615"/>
        <dbReference type="ChEBI" id="CHEBI:28868"/>
        <dbReference type="EC" id="3.1.1.26"/>
    </reaction>
    <physiologicalReaction direction="left-to-right" evidence="20">
        <dbReference type="Rhea" id="RHEA:13190"/>
    </physiologicalReaction>
</comment>
<evidence type="ECO:0000256" key="28">
    <source>
        <dbReference type="ARBA" id="ARBA00048139"/>
    </source>
</evidence>
<dbReference type="Pfam" id="PF01477">
    <property type="entry name" value="PLAT"/>
    <property type="match status" value="1"/>
</dbReference>
<dbReference type="CDD" id="cd00707">
    <property type="entry name" value="Pancreat_lipase_like"/>
    <property type="match status" value="1"/>
</dbReference>
<evidence type="ECO:0000256" key="23">
    <source>
        <dbReference type="ARBA" id="ARBA00047296"/>
    </source>
</evidence>
<evidence type="ECO:0000256" key="31">
    <source>
        <dbReference type="ARBA" id="ARBA00048386"/>
    </source>
</evidence>
<dbReference type="GO" id="GO:0046872">
    <property type="term" value="F:metal ion binding"/>
    <property type="evidence" value="ECO:0007669"/>
    <property type="project" value="UniProtKB-KW"/>
</dbReference>
<evidence type="ECO:0000256" key="19">
    <source>
        <dbReference type="ARBA" id="ARBA00024321"/>
    </source>
</evidence>
<comment type="catalytic activity">
    <reaction evidence="31">
        <text>1,2,3-tri-(9Z-octadecenoyl)-glycerol + H2O = di-(9Z)-octadecenoylglycerol + (9Z)-octadecenoate + H(+)</text>
        <dbReference type="Rhea" id="RHEA:38575"/>
        <dbReference type="ChEBI" id="CHEBI:15377"/>
        <dbReference type="ChEBI" id="CHEBI:15378"/>
        <dbReference type="ChEBI" id="CHEBI:30823"/>
        <dbReference type="ChEBI" id="CHEBI:53753"/>
        <dbReference type="ChEBI" id="CHEBI:75945"/>
    </reaction>
    <physiologicalReaction direction="left-to-right" evidence="31">
        <dbReference type="Rhea" id="RHEA:38576"/>
    </physiologicalReaction>
</comment>
<evidence type="ECO:0000256" key="20">
    <source>
        <dbReference type="ARBA" id="ARBA00036503"/>
    </source>
</evidence>
<evidence type="ECO:0000256" key="17">
    <source>
        <dbReference type="ARBA" id="ARBA00023369"/>
    </source>
</evidence>
<evidence type="ECO:0000256" key="21">
    <source>
        <dbReference type="ARBA" id="ARBA00036575"/>
    </source>
</evidence>
<dbReference type="Gene3D" id="2.60.60.20">
    <property type="entry name" value="PLAT/LH2 domain"/>
    <property type="match status" value="1"/>
</dbReference>
<dbReference type="EC" id="3.1.1.3" evidence="41"/>
<dbReference type="InterPro" id="IPR029058">
    <property type="entry name" value="AB_hydrolase_fold"/>
</dbReference>
<comment type="similarity">
    <text evidence="5 40">Belongs to the AB hydrolase superfamily. Lipase family.</text>
</comment>
<evidence type="ECO:0000313" key="44">
    <source>
        <dbReference type="Ensembl" id="ENSSFOP00015069940.1"/>
    </source>
</evidence>
<evidence type="ECO:0000256" key="13">
    <source>
        <dbReference type="ARBA" id="ARBA00023157"/>
    </source>
</evidence>
<keyword evidence="6 41" id="KW-0964">Secreted</keyword>
<comment type="pathway">
    <text evidence="4">Lipid metabolism.</text>
</comment>
<dbReference type="Ensembl" id="ENSSFOT00015046881.1">
    <property type="protein sequence ID" value="ENSSFOP00015069940.1"/>
    <property type="gene ID" value="ENSSFOG00015018343.2"/>
</dbReference>
<reference evidence="44 45" key="1">
    <citation type="submission" date="2019-04" db="EMBL/GenBank/DDBJ databases">
        <authorList>
            <consortium name="Wellcome Sanger Institute Data Sharing"/>
        </authorList>
    </citation>
    <scope>NUCLEOTIDE SEQUENCE [LARGE SCALE GENOMIC DNA]</scope>
</reference>
<dbReference type="FunFam" id="2.60.60.20:FF:000003">
    <property type="entry name" value="Triacylglycerol lipase"/>
    <property type="match status" value="1"/>
</dbReference>
<comment type="catalytic activity">
    <reaction evidence="28">
        <text>a 1,2-diacyl-3-O-[alpha-D-galactosyl-(1-&gt;6)-beta-D-galactosyl]-sn-glycerol + H2O = acyl-3-O-[alpha-D-galactosyl-(1-&gt;6)-beta-D-galactosyl]-sn-glycerol + a fatty acid + H(+)</text>
        <dbReference type="Rhea" id="RHEA:48372"/>
        <dbReference type="ChEBI" id="CHEBI:15377"/>
        <dbReference type="ChEBI" id="CHEBI:15378"/>
        <dbReference type="ChEBI" id="CHEBI:28396"/>
        <dbReference type="ChEBI" id="CHEBI:28868"/>
        <dbReference type="ChEBI" id="CHEBI:90310"/>
    </reaction>
    <physiologicalReaction direction="left-to-right" evidence="28">
        <dbReference type="Rhea" id="RHEA:48373"/>
    </physiologicalReaction>
</comment>
<dbReference type="PIRSF" id="PIRSF000865">
    <property type="entry name" value="Lipoprotein_lipase_LIPH"/>
    <property type="match status" value="1"/>
</dbReference>
<dbReference type="PANTHER" id="PTHR11610:SF165">
    <property type="entry name" value="PANCREATIC LIPASE-RELATED PROTEIN 2"/>
    <property type="match status" value="1"/>
</dbReference>
<protein>
    <recommendedName>
        <fullName evidence="41">Triacylglycerol lipase</fullName>
        <ecNumber evidence="41">3.1.1.3</ecNumber>
    </recommendedName>
    <alternativeName>
        <fullName evidence="41">Pancreatic lipase</fullName>
    </alternativeName>
</protein>
<evidence type="ECO:0000256" key="3">
    <source>
        <dbReference type="ARBA" id="ARBA00004879"/>
    </source>
</evidence>
<comment type="catalytic activity">
    <reaction evidence="23">
        <text>1,2-didodecanoyl-3-O-[alpha-D-galactosyl-(1-&gt;6)-beta-D-galactosyl]-sn-glycerol + H2O = dodecanoyl-3-O-[alpha-D-galactosyl-(1-&gt;6)-beta-D-galactosyl]-sn-glycerol + dodecanoate + H(+)</text>
        <dbReference type="Rhea" id="RHEA:48516"/>
        <dbReference type="ChEBI" id="CHEBI:15377"/>
        <dbReference type="ChEBI" id="CHEBI:15378"/>
        <dbReference type="ChEBI" id="CHEBI:18262"/>
        <dbReference type="ChEBI" id="CHEBI:90337"/>
        <dbReference type="ChEBI" id="CHEBI:90359"/>
    </reaction>
    <physiologicalReaction direction="left-to-right" evidence="23">
        <dbReference type="Rhea" id="RHEA:48517"/>
    </physiologicalReaction>
</comment>
<proteinExistence type="inferred from homology"/>
<evidence type="ECO:0000256" key="15">
    <source>
        <dbReference type="ARBA" id="ARBA00023273"/>
    </source>
</evidence>
<reference evidence="44" key="3">
    <citation type="submission" date="2025-09" db="UniProtKB">
        <authorList>
            <consortium name="Ensembl"/>
        </authorList>
    </citation>
    <scope>IDENTIFICATION</scope>
</reference>
<comment type="catalytic activity">
    <reaction evidence="36">
        <text>long chain 1,2-diacyl-3-O-[alpha-D-galactosyl-(1-&gt;6)-beta-D-galactosyl]-sn-glycerol + H2O = long chain acyl-3-O-[alpha-D-galactosyl-(1-&gt;6)-beta-D-galactosyl]-sn-glycerol + a fatty acid + H(+)</text>
        <dbReference type="Rhea" id="RHEA:48708"/>
        <dbReference type="ChEBI" id="CHEBI:15377"/>
        <dbReference type="ChEBI" id="CHEBI:15378"/>
        <dbReference type="ChEBI" id="CHEBI:28868"/>
        <dbReference type="ChEBI" id="CHEBI:90463"/>
        <dbReference type="ChEBI" id="CHEBI:90774"/>
    </reaction>
    <physiologicalReaction direction="left-to-right" evidence="36">
        <dbReference type="Rhea" id="RHEA:48709"/>
    </physiologicalReaction>
</comment>
<evidence type="ECO:0000256" key="4">
    <source>
        <dbReference type="ARBA" id="ARBA00005189"/>
    </source>
</evidence>
<evidence type="ECO:0000256" key="26">
    <source>
        <dbReference type="ARBA" id="ARBA00047741"/>
    </source>
</evidence>
<evidence type="ECO:0000259" key="43">
    <source>
        <dbReference type="Pfam" id="PF01477"/>
    </source>
</evidence>
<evidence type="ECO:0000256" key="7">
    <source>
        <dbReference type="ARBA" id="ARBA00022723"/>
    </source>
</evidence>
<comment type="catalytic activity">
    <reaction evidence="26">
        <text>di-(9Z)-octadecenoylglycerol + H2O = (9Z-octadecenoyl)-glycerol + (9Z)-octadecenoate + H(+)</text>
        <dbReference type="Rhea" id="RHEA:47868"/>
        <dbReference type="ChEBI" id="CHEBI:15377"/>
        <dbReference type="ChEBI" id="CHEBI:15378"/>
        <dbReference type="ChEBI" id="CHEBI:30823"/>
        <dbReference type="ChEBI" id="CHEBI:75937"/>
        <dbReference type="ChEBI" id="CHEBI:75945"/>
    </reaction>
    <physiologicalReaction direction="left-to-right" evidence="26">
        <dbReference type="Rhea" id="RHEA:47869"/>
    </physiologicalReaction>
</comment>
<evidence type="ECO:0000256" key="29">
    <source>
        <dbReference type="ARBA" id="ARBA00048268"/>
    </source>
</evidence>
<keyword evidence="9 39" id="KW-0106">Calcium</keyword>
<dbReference type="SUPFAM" id="SSF49723">
    <property type="entry name" value="Lipase/lipooxygenase domain (PLAT/LH2 domain)"/>
    <property type="match status" value="1"/>
</dbReference>
<dbReference type="InterPro" id="IPR013818">
    <property type="entry name" value="Lipase"/>
</dbReference>
<dbReference type="Gene3D" id="3.40.50.1820">
    <property type="entry name" value="alpha/beta hydrolase"/>
    <property type="match status" value="1"/>
</dbReference>
<comment type="catalytic activity">
    <reaction evidence="37">
        <text>1,2-didodecanoyl-3-beta-D-galactosyl-sn-glycerol + H2O = dodecanoyl-3-beta-D-galactosyl-sn-glycerol + dodecanoate + H(+)</text>
        <dbReference type="Rhea" id="RHEA:48540"/>
        <dbReference type="ChEBI" id="CHEBI:15377"/>
        <dbReference type="ChEBI" id="CHEBI:15378"/>
        <dbReference type="ChEBI" id="CHEBI:18262"/>
        <dbReference type="ChEBI" id="CHEBI:90340"/>
        <dbReference type="ChEBI" id="CHEBI:90515"/>
    </reaction>
    <physiologicalReaction direction="left-to-right" evidence="37">
        <dbReference type="Rhea" id="RHEA:48541"/>
    </physiologicalReaction>
</comment>
<evidence type="ECO:0000256" key="38">
    <source>
        <dbReference type="PIRSR" id="PIRSR000865-1"/>
    </source>
</evidence>
<evidence type="ECO:0000256" key="14">
    <source>
        <dbReference type="ARBA" id="ARBA00023180"/>
    </source>
</evidence>
<evidence type="ECO:0000256" key="6">
    <source>
        <dbReference type="ARBA" id="ARBA00022525"/>
    </source>
</evidence>
<feature type="binding site" evidence="39">
    <location>
        <position position="221"/>
    </location>
    <ligand>
        <name>Ca(2+)</name>
        <dbReference type="ChEBI" id="CHEBI:29108"/>
    </ligand>
</feature>
<dbReference type="OrthoDB" id="199913at2759"/>
<evidence type="ECO:0000256" key="34">
    <source>
        <dbReference type="ARBA" id="ARBA00049154"/>
    </source>
</evidence>
<evidence type="ECO:0000256" key="18">
    <source>
        <dbReference type="ARBA" id="ARBA00023590"/>
    </source>
</evidence>
<dbReference type="InterPro" id="IPR001024">
    <property type="entry name" value="PLAT/LH2_dom"/>
</dbReference>
<feature type="domain" description="Lipase" evidence="42">
    <location>
        <begin position="31"/>
        <end position="365"/>
    </location>
</feature>
<dbReference type="FunFam" id="3.40.50.1820:FF:000033">
    <property type="entry name" value="Pancreatic triacylglycerol lipase"/>
    <property type="match status" value="1"/>
</dbReference>
<dbReference type="InterPro" id="IPR016272">
    <property type="entry name" value="Lipase_LIPH"/>
</dbReference>
<evidence type="ECO:0000256" key="8">
    <source>
        <dbReference type="ARBA" id="ARBA00022801"/>
    </source>
</evidence>
<keyword evidence="7 39" id="KW-0479">Metal-binding</keyword>
<evidence type="ECO:0000256" key="16">
    <source>
        <dbReference type="ARBA" id="ARBA00023329"/>
    </source>
</evidence>
<comment type="catalytic activity">
    <reaction evidence="22">
        <text>(9Z-octadecenoyl)-glycerol + H2O = glycerol + (9Z)-octadecenoate + H(+)</text>
        <dbReference type="Rhea" id="RHEA:39955"/>
        <dbReference type="ChEBI" id="CHEBI:15377"/>
        <dbReference type="ChEBI" id="CHEBI:15378"/>
        <dbReference type="ChEBI" id="CHEBI:17754"/>
        <dbReference type="ChEBI" id="CHEBI:30823"/>
        <dbReference type="ChEBI" id="CHEBI:75937"/>
    </reaction>
    <physiologicalReaction direction="left-to-right" evidence="22">
        <dbReference type="Rhea" id="RHEA:39956"/>
    </physiologicalReaction>
</comment>
<gene>
    <name evidence="44" type="primary">PNLIPRP2</name>
</gene>
<dbReference type="Pfam" id="PF00151">
    <property type="entry name" value="Lipase"/>
    <property type="match status" value="1"/>
</dbReference>
<dbReference type="PANTHER" id="PTHR11610">
    <property type="entry name" value="LIPASE"/>
    <property type="match status" value="1"/>
</dbReference>
<dbReference type="GeneTree" id="ENSGT00940000155139"/>
<keyword evidence="12" id="KW-0472">Membrane</keyword>
<feature type="active site" description="Charge relay system" evidence="38">
    <location>
        <position position="205"/>
    </location>
</feature>
<dbReference type="InterPro" id="IPR036392">
    <property type="entry name" value="PLAT/LH2_dom_sf"/>
</dbReference>
<keyword evidence="8" id="KW-0378">Hydrolase</keyword>
<reference evidence="44" key="2">
    <citation type="submission" date="2025-08" db="UniProtKB">
        <authorList>
            <consortium name="Ensembl"/>
        </authorList>
    </citation>
    <scope>IDENTIFICATION</scope>
</reference>
<comment type="catalytic activity">
    <reaction evidence="34">
        <text>a 1,2-diacyl-sn-glycero-3-phosphocholine + H2O = a monoacyl-sn-glycero-3-phosphocholine + a fatty acid + H(+)</text>
        <dbReference type="Rhea" id="RHEA:44664"/>
        <dbReference type="ChEBI" id="CHEBI:15377"/>
        <dbReference type="ChEBI" id="CHEBI:15378"/>
        <dbReference type="ChEBI" id="CHEBI:28868"/>
        <dbReference type="ChEBI" id="CHEBI:57643"/>
        <dbReference type="ChEBI" id="CHEBI:84465"/>
    </reaction>
    <physiologicalReaction direction="left-to-right" evidence="34">
        <dbReference type="Rhea" id="RHEA:44665"/>
    </physiologicalReaction>
</comment>
<evidence type="ECO:0000313" key="45">
    <source>
        <dbReference type="Proteomes" id="UP000694397"/>
    </source>
</evidence>
<keyword evidence="14" id="KW-0325">Glycoprotein</keyword>
<dbReference type="GO" id="GO:0005615">
    <property type="term" value="C:extracellular space"/>
    <property type="evidence" value="ECO:0007669"/>
    <property type="project" value="TreeGrafter"/>
</dbReference>
<evidence type="ECO:0000256" key="2">
    <source>
        <dbReference type="ARBA" id="ARBA00004613"/>
    </source>
</evidence>
<dbReference type="PRINTS" id="PR00821">
    <property type="entry name" value="TAGLIPASE"/>
</dbReference>
<dbReference type="GO" id="GO:0047714">
    <property type="term" value="F:galactolipase activity"/>
    <property type="evidence" value="ECO:0007669"/>
    <property type="project" value="UniProtKB-EC"/>
</dbReference>
<comment type="pathway">
    <text evidence="18">Glycolipid metabolism.</text>
</comment>
<comment type="catalytic activity">
    <reaction evidence="24">
        <text>1-(9Z-octadecenoyl)-glycerol + H2O = glycerol + (9Z)-octadecenoate + H(+)</text>
        <dbReference type="Rhea" id="RHEA:38487"/>
        <dbReference type="ChEBI" id="CHEBI:15377"/>
        <dbReference type="ChEBI" id="CHEBI:15378"/>
        <dbReference type="ChEBI" id="CHEBI:17754"/>
        <dbReference type="ChEBI" id="CHEBI:30823"/>
        <dbReference type="ChEBI" id="CHEBI:75342"/>
    </reaction>
    <physiologicalReaction direction="left-to-right" evidence="24">
        <dbReference type="Rhea" id="RHEA:38488"/>
    </physiologicalReaction>
</comment>
<dbReference type="PRINTS" id="PR00823">
    <property type="entry name" value="PANCLIPASE"/>
</dbReference>
<dbReference type="GO" id="GO:0016042">
    <property type="term" value="P:lipid catabolic process"/>
    <property type="evidence" value="ECO:0007669"/>
    <property type="project" value="UniProtKB-KW"/>
</dbReference>
<evidence type="ECO:0000256" key="1">
    <source>
        <dbReference type="ARBA" id="ARBA00004487"/>
    </source>
</evidence>
<sequence length="490" mass="55376">MTTTPRRDEIPDWNSSTNYSLLPELFCAGAEVCYENLGCFTDDMPWSGTAERPIARLPWSPEKIGTKFLLFTRKNIDNFQEIATDKDILQASNYDGSKMTRFITHGFIDQGDENWLLDMCRIFLQVEDINCICVDWKRGGRTSYTQSANNIRVIGAQLAYMIELFQTIYQQKPNTIHIIGHSLGAHLAGETGRRIPNLARITGLDPAEPYFQGCPILVRLDPSDANFVDVIHTDSLPVIPYMGFGMSQAIGHLDFYPNRGEHMPGCDKNVISQIVDIDGIWEGTRDFVACNHLRSYKYYNGSILNPEGFLGYPCSNGDVFDEFGRCFPCADGACPFMGHHADKFHVPNGQEKLKFYLNTGDARPFGRYRYLLTVTIAGDRTVTGTMKVALYGTNGNTRQHEIHNGLLSPGKTYEAYIDAESDMDEVTRMKFIWSNKVINPLLPKFGATKMVLQRGKDRRTQHNFCPQLLVQSSYSCQQENKEEVNINGNI</sequence>
<comment type="catalytic activity">
    <reaction evidence="25">
        <text>1,2-didecanoylglycerol + H2O = decanoylglycerol + decanoate + H(+)</text>
        <dbReference type="Rhea" id="RHEA:48596"/>
        <dbReference type="ChEBI" id="CHEBI:11152"/>
        <dbReference type="ChEBI" id="CHEBI:15377"/>
        <dbReference type="ChEBI" id="CHEBI:15378"/>
        <dbReference type="ChEBI" id="CHEBI:27689"/>
        <dbReference type="ChEBI" id="CHEBI:90605"/>
    </reaction>
    <physiologicalReaction direction="left-to-right" evidence="25">
        <dbReference type="Rhea" id="RHEA:48597"/>
    </physiologicalReaction>
</comment>
<dbReference type="AlphaFoldDB" id="A0A8C9W6U8"/>
<dbReference type="InterPro" id="IPR002331">
    <property type="entry name" value="Lipase_panc"/>
</dbReference>
<keyword evidence="16" id="KW-0968">Cytoplasmic vesicle</keyword>
<evidence type="ECO:0000256" key="30">
    <source>
        <dbReference type="ARBA" id="ARBA00048377"/>
    </source>
</evidence>
<dbReference type="InterPro" id="IPR000734">
    <property type="entry name" value="TAG_lipase"/>
</dbReference>
<keyword evidence="13 41" id="KW-1015">Disulfide bond</keyword>
<evidence type="ECO:0000256" key="11">
    <source>
        <dbReference type="ARBA" id="ARBA00023098"/>
    </source>
</evidence>
<evidence type="ECO:0000256" key="9">
    <source>
        <dbReference type="ARBA" id="ARBA00022837"/>
    </source>
</evidence>
<keyword evidence="15" id="KW-0966">Cell projection</keyword>
<dbReference type="SUPFAM" id="SSF53474">
    <property type="entry name" value="alpha/beta-Hydrolases"/>
    <property type="match status" value="1"/>
</dbReference>